<dbReference type="STRING" id="660521.SAMN04487949_2922"/>
<dbReference type="AlphaFoldDB" id="A0A1G9XBS5"/>
<dbReference type="GO" id="GO:0005525">
    <property type="term" value="F:GTP binding"/>
    <property type="evidence" value="ECO:0007669"/>
    <property type="project" value="InterPro"/>
</dbReference>
<dbReference type="RefSeq" id="WP_089698615.1">
    <property type="nucleotide sequence ID" value="NZ_FNHL01000004.1"/>
</dbReference>
<feature type="domain" description="Tubulin/FtsZ GTPase" evidence="2">
    <location>
        <begin position="134"/>
        <end position="329"/>
    </location>
</feature>
<reference evidence="4" key="1">
    <citation type="submission" date="2016-10" db="EMBL/GenBank/DDBJ databases">
        <authorList>
            <person name="Varghese N."/>
            <person name="Submissions S."/>
        </authorList>
    </citation>
    <scope>NUCLEOTIDE SEQUENCE [LARGE SCALE GENOMIC DNA]</scope>
    <source>
        <strain evidence="4">CGMCC 1.10119</strain>
    </source>
</reference>
<organism evidence="3 4">
    <name type="scientific">Halogranum gelatinilyticum</name>
    <dbReference type="NCBI Taxonomy" id="660521"/>
    <lineage>
        <taxon>Archaea</taxon>
        <taxon>Methanobacteriati</taxon>
        <taxon>Methanobacteriota</taxon>
        <taxon>Stenosarchaea group</taxon>
        <taxon>Halobacteria</taxon>
        <taxon>Halobacteriales</taxon>
        <taxon>Haloferacaceae</taxon>
    </lineage>
</organism>
<protein>
    <submittedName>
        <fullName evidence="3">Tubulin/FtsZ family, GTPase domain</fullName>
    </submittedName>
</protein>
<feature type="compositionally biased region" description="Low complexity" evidence="1">
    <location>
        <begin position="60"/>
        <end position="72"/>
    </location>
</feature>
<feature type="compositionally biased region" description="Acidic residues" evidence="1">
    <location>
        <begin position="73"/>
        <end position="90"/>
    </location>
</feature>
<dbReference type="EMBL" id="FNHL01000004">
    <property type="protein sequence ID" value="SDM94137.1"/>
    <property type="molecule type" value="Genomic_DNA"/>
</dbReference>
<name>A0A1G9XBS5_9EURY</name>
<dbReference type="InterPro" id="IPR036525">
    <property type="entry name" value="Tubulin/FtsZ_GTPase_sf"/>
</dbReference>
<evidence type="ECO:0000313" key="3">
    <source>
        <dbReference type="EMBL" id="SDM94137.1"/>
    </source>
</evidence>
<gene>
    <name evidence="3" type="ORF">SAMN04487949_2922</name>
</gene>
<feature type="compositionally biased region" description="Basic and acidic residues" evidence="1">
    <location>
        <begin position="23"/>
        <end position="39"/>
    </location>
</feature>
<dbReference type="SUPFAM" id="SSF52490">
    <property type="entry name" value="Tubulin nucleotide-binding domain-like"/>
    <property type="match status" value="1"/>
</dbReference>
<keyword evidence="4" id="KW-1185">Reference proteome</keyword>
<dbReference type="Gene3D" id="3.40.50.1440">
    <property type="entry name" value="Tubulin/FtsZ, GTPase domain"/>
    <property type="match status" value="1"/>
</dbReference>
<dbReference type="InterPro" id="IPR003008">
    <property type="entry name" value="Tubulin_FtsZ_GTPase"/>
</dbReference>
<evidence type="ECO:0000256" key="1">
    <source>
        <dbReference type="SAM" id="MobiDB-lite"/>
    </source>
</evidence>
<proteinExistence type="predicted"/>
<feature type="compositionally biased region" description="Acidic residues" evidence="1">
    <location>
        <begin position="47"/>
        <end position="59"/>
    </location>
</feature>
<feature type="region of interest" description="Disordered" evidence="1">
    <location>
        <begin position="23"/>
        <end position="123"/>
    </location>
</feature>
<accession>A0A1G9XBS5</accession>
<dbReference type="Proteomes" id="UP000199451">
    <property type="component" value="Unassembled WGS sequence"/>
</dbReference>
<sequence length="560" mass="61507">MSDNSQTRCTICGQWEDDLQSHLTDEHGDQIDQIEEHYGAELAAGLDFDETERNDDTEATTETSATEATTVDADGDDVDDGGTEATEGETAETQSDTETASNVNEFEADTDSSPSGGRSGEFYETDSDYSGKWFVFGIGGAGNGILDSILLRRETLNHDRRLLDLSGVWGPGGLNGYLMMNTNDSELQKTYYVQNDREWDATTMQEQAVLGSGSGKGRDPIAGEETARSDIMEPDIGFFDNSFVTSMDVNTAQAVLLLHSIENGTGTGVSPVVAEFLRKNGDWAGEDKAMVSAAVIPNDPLAEPINLMYGLGGLSPHVDSIILFQNKKLGAKSLDHLHAEIDFDGAPEGQKFGHKKQNQSLVRFLEAFTLTSNVGIDASGDGLDVRDTYQPIKRYYPKRRSVDYVPATICAPVLNSTSAGEINESVVETLVDRTLESGKLLDFDPKTAWGGAFLLFGPEEKMKPVRDLQSRGDIEAMINSYVTDQDHPTLRMDVKMLTSESLDELYLWGVLWNPQIPALEQARDQLEMFSHMDIYDDLKKRMNDIDAICDHLGIGRVLDQ</sequence>
<evidence type="ECO:0000259" key="2">
    <source>
        <dbReference type="Pfam" id="PF00091"/>
    </source>
</evidence>
<feature type="compositionally biased region" description="Polar residues" evidence="1">
    <location>
        <begin position="94"/>
        <end position="104"/>
    </location>
</feature>
<dbReference type="OrthoDB" id="173645at2157"/>
<evidence type="ECO:0000313" key="4">
    <source>
        <dbReference type="Proteomes" id="UP000199451"/>
    </source>
</evidence>
<dbReference type="Pfam" id="PF00091">
    <property type="entry name" value="Tubulin"/>
    <property type="match status" value="1"/>
</dbReference>